<dbReference type="EMBL" id="CM008967">
    <property type="protein sequence ID" value="PNW82374.1"/>
    <property type="molecule type" value="Genomic_DNA"/>
</dbReference>
<dbReference type="InterPro" id="IPR003719">
    <property type="entry name" value="Phenazine_PhzF-like"/>
</dbReference>
<evidence type="ECO:0000313" key="3">
    <source>
        <dbReference type="EMBL" id="PNW82374.1"/>
    </source>
</evidence>
<dbReference type="FunCoup" id="A8J8V1">
    <property type="interactions" value="513"/>
</dbReference>
<keyword evidence="2" id="KW-0413">Isomerase</keyword>
<dbReference type="SUPFAM" id="SSF54506">
    <property type="entry name" value="Diaminopimelate epimerase-like"/>
    <property type="match status" value="1"/>
</dbReference>
<dbReference type="InParanoid" id="A8J8V1"/>
<reference evidence="3 4" key="1">
    <citation type="journal article" date="2007" name="Science">
        <title>The Chlamydomonas genome reveals the evolution of key animal and plant functions.</title>
        <authorList>
            <person name="Merchant S.S."/>
            <person name="Prochnik S.E."/>
            <person name="Vallon O."/>
            <person name="Harris E.H."/>
            <person name="Karpowicz S.J."/>
            <person name="Witman G.B."/>
            <person name="Terry A."/>
            <person name="Salamov A."/>
            <person name="Fritz-Laylin L.K."/>
            <person name="Marechal-Drouard L."/>
            <person name="Marshall W.F."/>
            <person name="Qu L.H."/>
            <person name="Nelson D.R."/>
            <person name="Sanderfoot A.A."/>
            <person name="Spalding M.H."/>
            <person name="Kapitonov V.V."/>
            <person name="Ren Q."/>
            <person name="Ferris P."/>
            <person name="Lindquist E."/>
            <person name="Shapiro H."/>
            <person name="Lucas S.M."/>
            <person name="Grimwood J."/>
            <person name="Schmutz J."/>
            <person name="Cardol P."/>
            <person name="Cerutti H."/>
            <person name="Chanfreau G."/>
            <person name="Chen C.L."/>
            <person name="Cognat V."/>
            <person name="Croft M.T."/>
            <person name="Dent R."/>
            <person name="Dutcher S."/>
            <person name="Fernandez E."/>
            <person name="Fukuzawa H."/>
            <person name="Gonzalez-Ballester D."/>
            <person name="Gonzalez-Halphen D."/>
            <person name="Hallmann A."/>
            <person name="Hanikenne M."/>
            <person name="Hippler M."/>
            <person name="Inwood W."/>
            <person name="Jabbari K."/>
            <person name="Kalanon M."/>
            <person name="Kuras R."/>
            <person name="Lefebvre P.A."/>
            <person name="Lemaire S.D."/>
            <person name="Lobanov A.V."/>
            <person name="Lohr M."/>
            <person name="Manuell A."/>
            <person name="Meier I."/>
            <person name="Mets L."/>
            <person name="Mittag M."/>
            <person name="Mittelmeier T."/>
            <person name="Moroney J.V."/>
            <person name="Moseley J."/>
            <person name="Napoli C."/>
            <person name="Nedelcu A.M."/>
            <person name="Niyogi K."/>
            <person name="Novoselov S.V."/>
            <person name="Paulsen I.T."/>
            <person name="Pazour G."/>
            <person name="Purton S."/>
            <person name="Ral J.P."/>
            <person name="Riano-Pachon D.M."/>
            <person name="Riekhof W."/>
            <person name="Rymarquis L."/>
            <person name="Schroda M."/>
            <person name="Stern D."/>
            <person name="Umen J."/>
            <person name="Willows R."/>
            <person name="Wilson N."/>
            <person name="Zimmer S.L."/>
            <person name="Allmer J."/>
            <person name="Balk J."/>
            <person name="Bisova K."/>
            <person name="Chen C.J."/>
            <person name="Elias M."/>
            <person name="Gendler K."/>
            <person name="Hauser C."/>
            <person name="Lamb M.R."/>
            <person name="Ledford H."/>
            <person name="Long J.C."/>
            <person name="Minagawa J."/>
            <person name="Page M.D."/>
            <person name="Pan J."/>
            <person name="Pootakham W."/>
            <person name="Roje S."/>
            <person name="Rose A."/>
            <person name="Stahlberg E."/>
            <person name="Terauchi A.M."/>
            <person name="Yang P."/>
            <person name="Ball S."/>
            <person name="Bowler C."/>
            <person name="Dieckmann C.L."/>
            <person name="Gladyshev V.N."/>
            <person name="Green P."/>
            <person name="Jorgensen R."/>
            <person name="Mayfield S."/>
            <person name="Mueller-Roeber B."/>
            <person name="Rajamani S."/>
            <person name="Sayre R.T."/>
            <person name="Brokstein P."/>
            <person name="Dubchak I."/>
            <person name="Goodstein D."/>
            <person name="Hornick L."/>
            <person name="Huang Y.W."/>
            <person name="Jhaveri J."/>
            <person name="Luo Y."/>
            <person name="Martinez D."/>
            <person name="Ngau W.C."/>
            <person name="Otillar B."/>
            <person name="Poliakov A."/>
            <person name="Porter A."/>
            <person name="Szajkowski L."/>
            <person name="Werner G."/>
            <person name="Zhou K."/>
            <person name="Grigoriev I.V."/>
            <person name="Rokhsar D.S."/>
            <person name="Grossman A.R."/>
        </authorList>
    </citation>
    <scope>NUCLEOTIDE SEQUENCE [LARGE SCALE GENOMIC DNA]</scope>
    <source>
        <strain evidence="4">CC-503</strain>
    </source>
</reference>
<comment type="similarity">
    <text evidence="1">Belongs to the PhzF family.</text>
</comment>
<dbReference type="HOGENOM" id="CLU_048756_2_1_1"/>
<evidence type="ECO:0000256" key="2">
    <source>
        <dbReference type="ARBA" id="ARBA00023235"/>
    </source>
</evidence>
<dbReference type="AlphaFoldDB" id="A8J8V1"/>
<dbReference type="PaxDb" id="3055-EDO99634"/>
<dbReference type="GO" id="GO:0016853">
    <property type="term" value="F:isomerase activity"/>
    <property type="evidence" value="ECO:0000318"/>
    <property type="project" value="GO_Central"/>
</dbReference>
<dbReference type="Proteomes" id="UP000006906">
    <property type="component" value="Chromosome 6"/>
</dbReference>
<evidence type="ECO:0000313" key="4">
    <source>
        <dbReference type="Proteomes" id="UP000006906"/>
    </source>
</evidence>
<dbReference type="eggNOG" id="KOG3033">
    <property type="taxonomic scope" value="Eukaryota"/>
</dbReference>
<dbReference type="GeneID" id="5723534"/>
<dbReference type="GO" id="GO:0005737">
    <property type="term" value="C:cytoplasm"/>
    <property type="evidence" value="ECO:0000318"/>
    <property type="project" value="GO_Central"/>
</dbReference>
<dbReference type="RefSeq" id="XP_001698049.1">
    <property type="nucleotide sequence ID" value="XM_001697997.3"/>
</dbReference>
<protein>
    <submittedName>
        <fullName evidence="3">Uncharacterized protein</fullName>
    </submittedName>
</protein>
<keyword evidence="4" id="KW-1185">Reference proteome</keyword>
<proteinExistence type="inferred from homology"/>
<dbReference type="Gramene" id="PNW82374">
    <property type="protein sequence ID" value="PNW82374"/>
    <property type="gene ID" value="CHLRE_06g278261v5"/>
</dbReference>
<sequence length="366" mass="37727">MASAGRGLGLRLPMYVVDAFTSCPFAGNPAAVCLLGPGVTLSDELRQKIAAEMNHSETAFIEPLEGSAAAASTATATATTAATTATGVPDVFATAREFRLRWFTPTTEVPLCGHATLASAAVLIQACGNTQPSVSFHTKSGELVVSRAAAASIYQTTQEPSGSAVVLSMSLPAYDPVDPLPPPARDPAGPLVAACSSLALAGLSGQPRQPHQLPVKEVRYAAKGGLNYLLVVLGEGVSRQQLEAVEPDFEAMRRGAGAEDVHGVIVCARGGADDEHEVHSRFFGPWLGVNEDPVTGSAHAVLGPYWQPLLRPAGGGTATGPMRMRQCSARGGDVEVEVLAGVGEGGEDRVRVSGSAALVLEGTLRL</sequence>
<organism evidence="3 4">
    <name type="scientific">Chlamydomonas reinhardtii</name>
    <name type="common">Chlamydomonas smithii</name>
    <dbReference type="NCBI Taxonomy" id="3055"/>
    <lineage>
        <taxon>Eukaryota</taxon>
        <taxon>Viridiplantae</taxon>
        <taxon>Chlorophyta</taxon>
        <taxon>core chlorophytes</taxon>
        <taxon>Chlorophyceae</taxon>
        <taxon>CS clade</taxon>
        <taxon>Chlamydomonadales</taxon>
        <taxon>Chlamydomonadaceae</taxon>
        <taxon>Chlamydomonas</taxon>
    </lineage>
</organism>
<dbReference type="KEGG" id="cre:CHLRE_06g278261v5"/>
<dbReference type="OrthoDB" id="75169at2759"/>
<dbReference type="OMA" id="ICLSPLN"/>
<dbReference type="PANTHER" id="PTHR13774:SF17">
    <property type="entry name" value="PHENAZINE BIOSYNTHESIS-LIKE DOMAIN-CONTAINING PROTEIN"/>
    <property type="match status" value="1"/>
</dbReference>
<dbReference type="PANTHER" id="PTHR13774">
    <property type="entry name" value="PHENAZINE BIOSYNTHESIS PROTEIN"/>
    <property type="match status" value="1"/>
</dbReference>
<name>A8J8V1_CHLRE</name>
<gene>
    <name evidence="3" type="ORF">CHLRE_06g278261v5</name>
</gene>
<dbReference type="ProMEX" id="A8J8V1"/>
<dbReference type="STRING" id="3055.A8J8V1"/>
<dbReference type="Gene3D" id="3.10.310.10">
    <property type="entry name" value="Diaminopimelate Epimerase, Chain A, domain 1"/>
    <property type="match status" value="2"/>
</dbReference>
<dbReference type="Pfam" id="PF02567">
    <property type="entry name" value="PhzC-PhzF"/>
    <property type="match status" value="1"/>
</dbReference>
<accession>A8J8V1</accession>
<evidence type="ECO:0000256" key="1">
    <source>
        <dbReference type="ARBA" id="ARBA00008270"/>
    </source>
</evidence>